<evidence type="ECO:0000256" key="4">
    <source>
        <dbReference type="ARBA" id="ARBA00023163"/>
    </source>
</evidence>
<dbReference type="InterPro" id="IPR013325">
    <property type="entry name" value="RNA_pol_sigma_r2"/>
</dbReference>
<dbReference type="InterPro" id="IPR036388">
    <property type="entry name" value="WH-like_DNA-bd_sf"/>
</dbReference>
<dbReference type="NCBIfam" id="TIGR02985">
    <property type="entry name" value="Sig70_bacteroi1"/>
    <property type="match status" value="1"/>
</dbReference>
<evidence type="ECO:0000313" key="7">
    <source>
        <dbReference type="EMBL" id="MBK0382090.1"/>
    </source>
</evidence>
<dbReference type="RefSeq" id="WP_200584867.1">
    <property type="nucleotide sequence ID" value="NZ_JAEHFY010000004.1"/>
</dbReference>
<dbReference type="InterPro" id="IPR014284">
    <property type="entry name" value="RNA_pol_sigma-70_dom"/>
</dbReference>
<dbReference type="CDD" id="cd06171">
    <property type="entry name" value="Sigma70_r4"/>
    <property type="match status" value="1"/>
</dbReference>
<evidence type="ECO:0000259" key="5">
    <source>
        <dbReference type="Pfam" id="PF04542"/>
    </source>
</evidence>
<evidence type="ECO:0000256" key="2">
    <source>
        <dbReference type="ARBA" id="ARBA00023015"/>
    </source>
</evidence>
<feature type="domain" description="RNA polymerase sigma factor 70 region 4 type 2" evidence="6">
    <location>
        <begin position="143"/>
        <end position="194"/>
    </location>
</feature>
<dbReference type="InterPro" id="IPR013249">
    <property type="entry name" value="RNA_pol_sigma70_r4_t2"/>
</dbReference>
<dbReference type="NCBIfam" id="TIGR02937">
    <property type="entry name" value="sigma70-ECF"/>
    <property type="match status" value="1"/>
</dbReference>
<organism evidence="7 8">
    <name type="scientific">Pedobacter segetis</name>
    <dbReference type="NCBI Taxonomy" id="2793069"/>
    <lineage>
        <taxon>Bacteria</taxon>
        <taxon>Pseudomonadati</taxon>
        <taxon>Bacteroidota</taxon>
        <taxon>Sphingobacteriia</taxon>
        <taxon>Sphingobacteriales</taxon>
        <taxon>Sphingobacteriaceae</taxon>
        <taxon>Pedobacter</taxon>
    </lineage>
</organism>
<comment type="caution">
    <text evidence="7">The sequence shown here is derived from an EMBL/GenBank/DDBJ whole genome shotgun (WGS) entry which is preliminary data.</text>
</comment>
<dbReference type="InterPro" id="IPR007627">
    <property type="entry name" value="RNA_pol_sigma70_r2"/>
</dbReference>
<keyword evidence="4" id="KW-0804">Transcription</keyword>
<dbReference type="Proteomes" id="UP000660024">
    <property type="component" value="Unassembled WGS sequence"/>
</dbReference>
<sequence>MIFSLINLIFITPIIKLVIEILENHKDDELVLLWKSGNENAFSELYKRYVLKLMAIAVNKTPSRDDAEELVQNSFLKFYQHKNSLEDKTSVFAFLYVILKNQILNYYRKQAVHQKYEAYISVNGKAEDNSLIERIETQDLEKQIEKAIDLLPEKCKKVFLLSRKKNLSNKEISKVLNISENTVEQHMRKALGRLRLSLRHFLYLSFIVSLWKDIF</sequence>
<gene>
    <name evidence="7" type="ORF">I5M32_03880</name>
</gene>
<dbReference type="EMBL" id="JAEHFY010000004">
    <property type="protein sequence ID" value="MBK0382090.1"/>
    <property type="molecule type" value="Genomic_DNA"/>
</dbReference>
<keyword evidence="8" id="KW-1185">Reference proteome</keyword>
<dbReference type="PANTHER" id="PTHR43133">
    <property type="entry name" value="RNA POLYMERASE ECF-TYPE SIGMA FACTO"/>
    <property type="match status" value="1"/>
</dbReference>
<proteinExistence type="inferred from homology"/>
<dbReference type="SUPFAM" id="SSF88659">
    <property type="entry name" value="Sigma3 and sigma4 domains of RNA polymerase sigma factors"/>
    <property type="match status" value="1"/>
</dbReference>
<name>A0ABS1BGX0_9SPHI</name>
<keyword evidence="3" id="KW-0731">Sigma factor</keyword>
<evidence type="ECO:0000256" key="3">
    <source>
        <dbReference type="ARBA" id="ARBA00023082"/>
    </source>
</evidence>
<dbReference type="SUPFAM" id="SSF88946">
    <property type="entry name" value="Sigma2 domain of RNA polymerase sigma factors"/>
    <property type="match status" value="1"/>
</dbReference>
<dbReference type="Pfam" id="PF08281">
    <property type="entry name" value="Sigma70_r4_2"/>
    <property type="match status" value="1"/>
</dbReference>
<dbReference type="InterPro" id="IPR013324">
    <property type="entry name" value="RNA_pol_sigma_r3/r4-like"/>
</dbReference>
<dbReference type="Gene3D" id="1.10.10.10">
    <property type="entry name" value="Winged helix-like DNA-binding domain superfamily/Winged helix DNA-binding domain"/>
    <property type="match status" value="1"/>
</dbReference>
<accession>A0ABS1BGX0</accession>
<dbReference type="InterPro" id="IPR014327">
    <property type="entry name" value="RNA_pol_sigma70_bacteroid"/>
</dbReference>
<reference evidence="7 8" key="1">
    <citation type="submission" date="2020-12" db="EMBL/GenBank/DDBJ databases">
        <title>Bacterial novel species Pedobacter sp. SD-b isolated from soil.</title>
        <authorList>
            <person name="Jung H.-Y."/>
        </authorList>
    </citation>
    <scope>NUCLEOTIDE SEQUENCE [LARGE SCALE GENOMIC DNA]</scope>
    <source>
        <strain evidence="7 8">SD-b</strain>
    </source>
</reference>
<dbReference type="Gene3D" id="1.10.1740.10">
    <property type="match status" value="1"/>
</dbReference>
<dbReference type="PANTHER" id="PTHR43133:SF46">
    <property type="entry name" value="RNA POLYMERASE SIGMA-70 FACTOR ECF SUBFAMILY"/>
    <property type="match status" value="1"/>
</dbReference>
<comment type="similarity">
    <text evidence="1">Belongs to the sigma-70 factor family. ECF subfamily.</text>
</comment>
<protein>
    <submittedName>
        <fullName evidence="7">RNA polymerase sigma-70 factor</fullName>
    </submittedName>
</protein>
<keyword evidence="2" id="KW-0805">Transcription regulation</keyword>
<dbReference type="Pfam" id="PF04542">
    <property type="entry name" value="Sigma70_r2"/>
    <property type="match status" value="1"/>
</dbReference>
<feature type="domain" description="RNA polymerase sigma-70 region 2" evidence="5">
    <location>
        <begin position="45"/>
        <end position="111"/>
    </location>
</feature>
<evidence type="ECO:0000313" key="8">
    <source>
        <dbReference type="Proteomes" id="UP000660024"/>
    </source>
</evidence>
<dbReference type="InterPro" id="IPR039425">
    <property type="entry name" value="RNA_pol_sigma-70-like"/>
</dbReference>
<evidence type="ECO:0000259" key="6">
    <source>
        <dbReference type="Pfam" id="PF08281"/>
    </source>
</evidence>
<evidence type="ECO:0000256" key="1">
    <source>
        <dbReference type="ARBA" id="ARBA00010641"/>
    </source>
</evidence>